<evidence type="ECO:0000256" key="9">
    <source>
        <dbReference type="ARBA" id="ARBA00022840"/>
    </source>
</evidence>
<dbReference type="SMART" id="SM00086">
    <property type="entry name" value="PAC"/>
    <property type="match status" value="1"/>
</dbReference>
<evidence type="ECO:0000259" key="15">
    <source>
        <dbReference type="PROSITE" id="PS50113"/>
    </source>
</evidence>
<reference evidence="16 17" key="1">
    <citation type="submission" date="2024-04" db="EMBL/GenBank/DDBJ databases">
        <title>Novel species of the genus Ideonella isolated from streams.</title>
        <authorList>
            <person name="Lu H."/>
        </authorList>
    </citation>
    <scope>NUCLEOTIDE SEQUENCE [LARGE SCALE GENOMIC DNA]</scope>
    <source>
        <strain evidence="16 17">DXS22W</strain>
    </source>
</reference>
<dbReference type="Proteomes" id="UP001365405">
    <property type="component" value="Unassembled WGS sequence"/>
</dbReference>
<evidence type="ECO:0000313" key="17">
    <source>
        <dbReference type="Proteomes" id="UP001365405"/>
    </source>
</evidence>
<dbReference type="PANTHER" id="PTHR42878:SF7">
    <property type="entry name" value="SENSOR HISTIDINE KINASE GLRK"/>
    <property type="match status" value="1"/>
</dbReference>
<dbReference type="SMART" id="SM00387">
    <property type="entry name" value="HATPase_c"/>
    <property type="match status" value="1"/>
</dbReference>
<dbReference type="PROSITE" id="PS50113">
    <property type="entry name" value="PAC"/>
    <property type="match status" value="1"/>
</dbReference>
<keyword evidence="9" id="KW-0067">ATP-binding</keyword>
<feature type="domain" description="PAC" evidence="15">
    <location>
        <begin position="236"/>
        <end position="288"/>
    </location>
</feature>
<dbReference type="RefSeq" id="WP_341412686.1">
    <property type="nucleotide sequence ID" value="NZ_JBBUTH010000010.1"/>
</dbReference>
<evidence type="ECO:0000256" key="2">
    <source>
        <dbReference type="ARBA" id="ARBA00004141"/>
    </source>
</evidence>
<keyword evidence="7" id="KW-0547">Nucleotide-binding</keyword>
<dbReference type="InterPro" id="IPR050351">
    <property type="entry name" value="BphY/WalK/GraS-like"/>
</dbReference>
<dbReference type="InterPro" id="IPR003661">
    <property type="entry name" value="HisK_dim/P_dom"/>
</dbReference>
<dbReference type="PRINTS" id="PR00344">
    <property type="entry name" value="BCTRLSENSOR"/>
</dbReference>
<dbReference type="SUPFAM" id="SSF55785">
    <property type="entry name" value="PYP-like sensor domain (PAS domain)"/>
    <property type="match status" value="2"/>
</dbReference>
<proteinExistence type="predicted"/>
<evidence type="ECO:0000256" key="5">
    <source>
        <dbReference type="ARBA" id="ARBA00022679"/>
    </source>
</evidence>
<evidence type="ECO:0000259" key="13">
    <source>
        <dbReference type="PROSITE" id="PS50109"/>
    </source>
</evidence>
<dbReference type="PANTHER" id="PTHR42878">
    <property type="entry name" value="TWO-COMPONENT HISTIDINE KINASE"/>
    <property type="match status" value="1"/>
</dbReference>
<dbReference type="SMART" id="SM00091">
    <property type="entry name" value="PAS"/>
    <property type="match status" value="2"/>
</dbReference>
<evidence type="ECO:0000256" key="1">
    <source>
        <dbReference type="ARBA" id="ARBA00000085"/>
    </source>
</evidence>
<evidence type="ECO:0000259" key="14">
    <source>
        <dbReference type="PROSITE" id="PS50112"/>
    </source>
</evidence>
<evidence type="ECO:0000256" key="8">
    <source>
        <dbReference type="ARBA" id="ARBA00022777"/>
    </source>
</evidence>
<dbReference type="InterPro" id="IPR013656">
    <property type="entry name" value="PAS_4"/>
</dbReference>
<dbReference type="InterPro" id="IPR001610">
    <property type="entry name" value="PAC"/>
</dbReference>
<protein>
    <recommendedName>
        <fullName evidence="3">histidine kinase</fullName>
        <ecNumber evidence="3">2.7.13.3</ecNumber>
    </recommendedName>
</protein>
<keyword evidence="10" id="KW-1133">Transmembrane helix</keyword>
<dbReference type="InterPro" id="IPR004358">
    <property type="entry name" value="Sig_transdc_His_kin-like_C"/>
</dbReference>
<evidence type="ECO:0000256" key="3">
    <source>
        <dbReference type="ARBA" id="ARBA00012438"/>
    </source>
</evidence>
<dbReference type="Gene3D" id="3.30.450.20">
    <property type="entry name" value="PAS domain"/>
    <property type="match status" value="2"/>
</dbReference>
<dbReference type="InterPro" id="IPR003594">
    <property type="entry name" value="HATPase_dom"/>
</dbReference>
<dbReference type="PROSITE" id="PS50109">
    <property type="entry name" value="HIS_KIN"/>
    <property type="match status" value="1"/>
</dbReference>
<evidence type="ECO:0000256" key="7">
    <source>
        <dbReference type="ARBA" id="ARBA00022741"/>
    </source>
</evidence>
<gene>
    <name evidence="16" type="ORF">AACH10_22050</name>
</gene>
<comment type="subcellular location">
    <subcellularLocation>
        <location evidence="2">Membrane</location>
        <topology evidence="2">Multi-pass membrane protein</topology>
    </subcellularLocation>
</comment>
<dbReference type="EMBL" id="JBBUTH010000010">
    <property type="protein sequence ID" value="MEK8052951.1"/>
    <property type="molecule type" value="Genomic_DNA"/>
</dbReference>
<evidence type="ECO:0000256" key="10">
    <source>
        <dbReference type="ARBA" id="ARBA00022989"/>
    </source>
</evidence>
<feature type="domain" description="PAS" evidence="14">
    <location>
        <begin position="159"/>
        <end position="233"/>
    </location>
</feature>
<keyword evidence="5" id="KW-0808">Transferase</keyword>
<dbReference type="Pfam" id="PF08448">
    <property type="entry name" value="PAS_4"/>
    <property type="match status" value="2"/>
</dbReference>
<dbReference type="NCBIfam" id="TIGR00229">
    <property type="entry name" value="sensory_box"/>
    <property type="match status" value="2"/>
</dbReference>
<evidence type="ECO:0000256" key="6">
    <source>
        <dbReference type="ARBA" id="ARBA00022692"/>
    </source>
</evidence>
<organism evidence="16 17">
    <name type="scientific">Pseudaquabacterium inlustre</name>
    <dbReference type="NCBI Taxonomy" id="2984192"/>
    <lineage>
        <taxon>Bacteria</taxon>
        <taxon>Pseudomonadati</taxon>
        <taxon>Pseudomonadota</taxon>
        <taxon>Betaproteobacteria</taxon>
        <taxon>Burkholderiales</taxon>
        <taxon>Sphaerotilaceae</taxon>
        <taxon>Pseudaquabacterium</taxon>
    </lineage>
</organism>
<dbReference type="InterPro" id="IPR000700">
    <property type="entry name" value="PAS-assoc_C"/>
</dbReference>
<dbReference type="PROSITE" id="PS50112">
    <property type="entry name" value="PAS"/>
    <property type="match status" value="2"/>
</dbReference>
<dbReference type="Pfam" id="PF02518">
    <property type="entry name" value="HATPase_c"/>
    <property type="match status" value="1"/>
</dbReference>
<evidence type="ECO:0000256" key="11">
    <source>
        <dbReference type="ARBA" id="ARBA00023012"/>
    </source>
</evidence>
<evidence type="ECO:0000256" key="12">
    <source>
        <dbReference type="ARBA" id="ARBA00023136"/>
    </source>
</evidence>
<dbReference type="EC" id="2.7.13.3" evidence="3"/>
<dbReference type="InterPro" id="IPR035965">
    <property type="entry name" value="PAS-like_dom_sf"/>
</dbReference>
<keyword evidence="11" id="KW-0902">Two-component regulatory system</keyword>
<dbReference type="InterPro" id="IPR036890">
    <property type="entry name" value="HATPase_C_sf"/>
</dbReference>
<name>A0ABU9CPY2_9BURK</name>
<dbReference type="SUPFAM" id="SSF55874">
    <property type="entry name" value="ATPase domain of HSP90 chaperone/DNA topoisomerase II/histidine kinase"/>
    <property type="match status" value="1"/>
</dbReference>
<dbReference type="CDD" id="cd00075">
    <property type="entry name" value="HATPase"/>
    <property type="match status" value="1"/>
</dbReference>
<evidence type="ECO:0000313" key="16">
    <source>
        <dbReference type="EMBL" id="MEK8052951.1"/>
    </source>
</evidence>
<keyword evidence="6" id="KW-0812">Transmembrane</keyword>
<keyword evidence="12" id="KW-0472">Membrane</keyword>
<keyword evidence="4" id="KW-0597">Phosphoprotein</keyword>
<dbReference type="Gene3D" id="3.30.565.10">
    <property type="entry name" value="Histidine kinase-like ATPase, C-terminal domain"/>
    <property type="match status" value="1"/>
</dbReference>
<keyword evidence="8" id="KW-0418">Kinase</keyword>
<keyword evidence="17" id="KW-1185">Reference proteome</keyword>
<evidence type="ECO:0000256" key="4">
    <source>
        <dbReference type="ARBA" id="ARBA00022553"/>
    </source>
</evidence>
<accession>A0ABU9CPY2</accession>
<comment type="catalytic activity">
    <reaction evidence="1">
        <text>ATP + protein L-histidine = ADP + protein N-phospho-L-histidine.</text>
        <dbReference type="EC" id="2.7.13.3"/>
    </reaction>
</comment>
<dbReference type="CDD" id="cd00082">
    <property type="entry name" value="HisKA"/>
    <property type="match status" value="1"/>
</dbReference>
<dbReference type="InterPro" id="IPR000014">
    <property type="entry name" value="PAS"/>
</dbReference>
<sequence>MAPQQFSAAILPADRAALHEAQRQGEARLRAVFATMTEGLIVNDAEGRVVEANEAACRILGVPRDQVLGRTGDDAQWPAWRADGSPWHPDDFPGVTAQRTGLPQREQVMRLGGADPVGGPERWISVNALPLAKDDPALPGGVVVSFIDITTRVHLAAQNAKHLQEIVDLYDLAPCGYHALGPDGVYLRINATELSWLGCQRDEVVGRCRPSDFLDERGREMFRTQLPRILAGESLHNVPITLYGRHGQRREVLLNATPVFDAQRRVVMTRSVMHDVTELHQLRQQHQASQAHGAELTALLAERTEMLAVLAHEVRQPLHNALAVLQGARRVDAGAPAGGLGAPGGDALRRTTDMLRVVIDSVDNTLAVAELLARSGPIERGDTELQALLGLAIADLPSDERQRVQIRRDTQARSASMDMSLMRLALRNLLVNALAYSPPGSPVTVTLGDCDDPLALLIDVQDQGPGIAPELHGRLFQRGASGRRTQRGAGHGLGLYIVHRVMALHRGSVQVLATGPAGTTLRLQLNQDDD</sequence>
<dbReference type="InterPro" id="IPR005467">
    <property type="entry name" value="His_kinase_dom"/>
</dbReference>
<dbReference type="CDD" id="cd00130">
    <property type="entry name" value="PAS"/>
    <property type="match status" value="2"/>
</dbReference>
<feature type="domain" description="Histidine kinase" evidence="13">
    <location>
        <begin position="309"/>
        <end position="529"/>
    </location>
</feature>
<comment type="caution">
    <text evidence="16">The sequence shown here is derived from an EMBL/GenBank/DDBJ whole genome shotgun (WGS) entry which is preliminary data.</text>
</comment>
<feature type="domain" description="PAS" evidence="14">
    <location>
        <begin position="25"/>
        <end position="71"/>
    </location>
</feature>